<feature type="domain" description="Helix-hairpin-helix DNA-binding motif class 1" evidence="3">
    <location>
        <begin position="178"/>
        <end position="197"/>
    </location>
</feature>
<dbReference type="SUPFAM" id="SSF47781">
    <property type="entry name" value="RuvA domain 2-like"/>
    <property type="match status" value="1"/>
</dbReference>
<keyword evidence="2" id="KW-1133">Transmembrane helix</keyword>
<protein>
    <recommendedName>
        <fullName evidence="3">Helix-hairpin-helix DNA-binding motif class 1 domain-containing protein</fullName>
    </recommendedName>
</protein>
<comment type="caution">
    <text evidence="4">The sequence shown here is derived from an EMBL/GenBank/DDBJ whole genome shotgun (WGS) entry which is preliminary data.</text>
</comment>
<dbReference type="GO" id="GO:0006281">
    <property type="term" value="P:DNA repair"/>
    <property type="evidence" value="ECO:0007669"/>
    <property type="project" value="InterPro"/>
</dbReference>
<dbReference type="NCBIfam" id="TIGR00426">
    <property type="entry name" value="competence protein ComEA helix-hairpin-helix repeat region"/>
    <property type="match status" value="1"/>
</dbReference>
<evidence type="ECO:0000256" key="1">
    <source>
        <dbReference type="SAM" id="MobiDB-lite"/>
    </source>
</evidence>
<dbReference type="Pfam" id="PF12836">
    <property type="entry name" value="HHH_3"/>
    <property type="match status" value="1"/>
</dbReference>
<proteinExistence type="predicted"/>
<dbReference type="SMART" id="SM00278">
    <property type="entry name" value="HhH1"/>
    <property type="match status" value="2"/>
</dbReference>
<keyword evidence="2" id="KW-0472">Membrane</keyword>
<evidence type="ECO:0000313" key="4">
    <source>
        <dbReference type="EMBL" id="TVX94343.1"/>
    </source>
</evidence>
<dbReference type="PANTHER" id="PTHR21180:SF32">
    <property type="entry name" value="ENDONUCLEASE_EXONUCLEASE_PHOSPHATASE FAMILY DOMAIN-CONTAINING PROTEIN 1"/>
    <property type="match status" value="1"/>
</dbReference>
<dbReference type="Proteomes" id="UP000318102">
    <property type="component" value="Unassembled WGS sequence"/>
</dbReference>
<feature type="transmembrane region" description="Helical" evidence="2">
    <location>
        <begin position="12"/>
        <end position="34"/>
    </location>
</feature>
<sequence length="231" mass="25355">MFMSANRKQASLLSWIVVVMVAVIGIILFALMWLRPRLGDTTEGWKPLNDQVSQLLGTESSTSSNSEPNKRDVDLPTSDPTKAEQVDENRNISKGLGGEQQQGDKLNEQTDSNNQAQVTDTLTTKQQHNQHGTSERHINENKQTAAAAENANNASSNAAEIATGQQSQLISLNRADEQQLDELPGVGPSRAKAIVAYREKHGKFSTIDEVMKVKGIGPKMFKKMKDKLTVD</sequence>
<keyword evidence="2" id="KW-0812">Transmembrane</keyword>
<evidence type="ECO:0000256" key="2">
    <source>
        <dbReference type="SAM" id="Phobius"/>
    </source>
</evidence>
<feature type="region of interest" description="Disordered" evidence="1">
    <location>
        <begin position="56"/>
        <end position="114"/>
    </location>
</feature>
<feature type="compositionally biased region" description="Low complexity" evidence="1">
    <location>
        <begin position="58"/>
        <end position="67"/>
    </location>
</feature>
<dbReference type="InterPro" id="IPR003583">
    <property type="entry name" value="Hlx-hairpin-Hlx_DNA-bd_motif"/>
</dbReference>
<accession>A0A559J398</accession>
<dbReference type="InterPro" id="IPR010994">
    <property type="entry name" value="RuvA_2-like"/>
</dbReference>
<feature type="compositionally biased region" description="Polar residues" evidence="1">
    <location>
        <begin position="101"/>
        <end position="114"/>
    </location>
</feature>
<dbReference type="EMBL" id="VNJK01000001">
    <property type="protein sequence ID" value="TVX94343.1"/>
    <property type="molecule type" value="Genomic_DNA"/>
</dbReference>
<dbReference type="GO" id="GO:0003677">
    <property type="term" value="F:DNA binding"/>
    <property type="evidence" value="ECO:0007669"/>
    <property type="project" value="InterPro"/>
</dbReference>
<reference evidence="4 5" key="1">
    <citation type="submission" date="2019-07" db="EMBL/GenBank/DDBJ databases">
        <authorList>
            <person name="Kim J."/>
        </authorList>
    </citation>
    <scope>NUCLEOTIDE SEQUENCE [LARGE SCALE GENOMIC DNA]</scope>
    <source>
        <strain evidence="4 5">N4</strain>
    </source>
</reference>
<name>A0A559J398_9BACL</name>
<feature type="compositionally biased region" description="Basic and acidic residues" evidence="1">
    <location>
        <begin position="81"/>
        <end position="91"/>
    </location>
</feature>
<keyword evidence="5" id="KW-1185">Reference proteome</keyword>
<dbReference type="InterPro" id="IPR004509">
    <property type="entry name" value="Competence_ComEA_HhH"/>
</dbReference>
<evidence type="ECO:0000313" key="5">
    <source>
        <dbReference type="Proteomes" id="UP000318102"/>
    </source>
</evidence>
<dbReference type="Gene3D" id="1.10.150.280">
    <property type="entry name" value="AF1531-like domain"/>
    <property type="match status" value="1"/>
</dbReference>
<dbReference type="AlphaFoldDB" id="A0A559J398"/>
<dbReference type="PANTHER" id="PTHR21180">
    <property type="entry name" value="ENDONUCLEASE/EXONUCLEASE/PHOSPHATASE FAMILY DOMAIN-CONTAINING PROTEIN 1"/>
    <property type="match status" value="1"/>
</dbReference>
<organism evidence="4 5">
    <name type="scientific">Paenibacillus agilis</name>
    <dbReference type="NCBI Taxonomy" id="3020863"/>
    <lineage>
        <taxon>Bacteria</taxon>
        <taxon>Bacillati</taxon>
        <taxon>Bacillota</taxon>
        <taxon>Bacilli</taxon>
        <taxon>Bacillales</taxon>
        <taxon>Paenibacillaceae</taxon>
        <taxon>Paenibacillus</taxon>
    </lineage>
</organism>
<dbReference type="OrthoDB" id="9790239at2"/>
<evidence type="ECO:0000259" key="3">
    <source>
        <dbReference type="SMART" id="SM00278"/>
    </source>
</evidence>
<feature type="domain" description="Helix-hairpin-helix DNA-binding motif class 1" evidence="3">
    <location>
        <begin position="208"/>
        <end position="227"/>
    </location>
</feature>
<dbReference type="InterPro" id="IPR051675">
    <property type="entry name" value="Endo/Exo/Phosphatase_dom_1"/>
</dbReference>
<gene>
    <name evidence="4" type="ORF">FPZ44_15560</name>
</gene>